<evidence type="ECO:0008006" key="3">
    <source>
        <dbReference type="Google" id="ProtNLM"/>
    </source>
</evidence>
<evidence type="ECO:0000313" key="1">
    <source>
        <dbReference type="EMBL" id="MBK0384542.1"/>
    </source>
</evidence>
<dbReference type="RefSeq" id="WP_200588249.1">
    <property type="nucleotide sequence ID" value="NZ_JAEHFY010000047.1"/>
</dbReference>
<dbReference type="InterPro" id="IPR009003">
    <property type="entry name" value="Peptidase_S1_PA"/>
</dbReference>
<dbReference type="Gene3D" id="2.40.10.10">
    <property type="entry name" value="Trypsin-like serine proteases"/>
    <property type="match status" value="2"/>
</dbReference>
<dbReference type="InterPro" id="IPR043504">
    <property type="entry name" value="Peptidase_S1_PA_chymotrypsin"/>
</dbReference>
<comment type="caution">
    <text evidence="1">The sequence shown here is derived from an EMBL/GenBank/DDBJ whole genome shotgun (WGS) entry which is preliminary data.</text>
</comment>
<organism evidence="1 2">
    <name type="scientific">Pedobacter segetis</name>
    <dbReference type="NCBI Taxonomy" id="2793069"/>
    <lineage>
        <taxon>Bacteria</taxon>
        <taxon>Pseudomonadati</taxon>
        <taxon>Bacteroidota</taxon>
        <taxon>Sphingobacteriia</taxon>
        <taxon>Sphingobacteriales</taxon>
        <taxon>Sphingobacteriaceae</taxon>
        <taxon>Pedobacter</taxon>
    </lineage>
</organism>
<sequence>MEILDYYREIQLEAAKDAYKSTCHYLVIKDGNPHPHGSGVFIEIDGSKFLITAAHVVDDKEDEIYVGIDTHELLKLGGDLTKNIAPGHRDEDKIDISILKLNQETIDKIGDKYQFINQSELGINHEQKLLPMYTSVGFPASKSKYNSYKDEIKSKPFIYTTMPAEQSVYDELKCESFSNIIVHYDKDKVKDYSTGQFLTGPDPFGISGSGLWFTPPQAKAIGEHIDKKLVAIMTEWPKENRKYWIGTRIDVITEVIRQKYNLTIEKSKVVKVNL</sequence>
<protein>
    <recommendedName>
        <fullName evidence="3">Trypsin-like peptidase domain-containing protein</fullName>
    </recommendedName>
</protein>
<name>A0ABS1BNR2_9SPHI</name>
<reference evidence="1 2" key="1">
    <citation type="submission" date="2020-12" db="EMBL/GenBank/DDBJ databases">
        <title>Bacterial novel species Pedobacter sp. SD-b isolated from soil.</title>
        <authorList>
            <person name="Jung H.-Y."/>
        </authorList>
    </citation>
    <scope>NUCLEOTIDE SEQUENCE [LARGE SCALE GENOMIC DNA]</scope>
    <source>
        <strain evidence="1 2">SD-b</strain>
    </source>
</reference>
<proteinExistence type="predicted"/>
<keyword evidence="2" id="KW-1185">Reference proteome</keyword>
<dbReference type="SUPFAM" id="SSF50494">
    <property type="entry name" value="Trypsin-like serine proteases"/>
    <property type="match status" value="1"/>
</dbReference>
<dbReference type="EMBL" id="JAEHFY010000047">
    <property type="protein sequence ID" value="MBK0384542.1"/>
    <property type="molecule type" value="Genomic_DNA"/>
</dbReference>
<evidence type="ECO:0000313" key="2">
    <source>
        <dbReference type="Proteomes" id="UP000660024"/>
    </source>
</evidence>
<gene>
    <name evidence="1" type="ORF">I5M32_16395</name>
</gene>
<accession>A0ABS1BNR2</accession>
<dbReference type="Proteomes" id="UP000660024">
    <property type="component" value="Unassembled WGS sequence"/>
</dbReference>